<protein>
    <submittedName>
        <fullName evidence="1">Uncharacterized protein</fullName>
    </submittedName>
</protein>
<accession>A0A0P1ACW6</accession>
<keyword evidence="2" id="KW-1185">Reference proteome</keyword>
<dbReference type="AlphaFoldDB" id="A0A0P1ACW6"/>
<evidence type="ECO:0000313" key="1">
    <source>
        <dbReference type="EMBL" id="CEG38824.1"/>
    </source>
</evidence>
<dbReference type="Proteomes" id="UP000054928">
    <property type="component" value="Unassembled WGS sequence"/>
</dbReference>
<proteinExistence type="predicted"/>
<dbReference type="GeneID" id="36403930"/>
<reference evidence="2" key="1">
    <citation type="submission" date="2014-09" db="EMBL/GenBank/DDBJ databases">
        <authorList>
            <person name="Sharma Rahul"/>
            <person name="Thines Marco"/>
        </authorList>
    </citation>
    <scope>NUCLEOTIDE SEQUENCE [LARGE SCALE GENOMIC DNA]</scope>
</reference>
<dbReference type="EMBL" id="CCYD01000322">
    <property type="protein sequence ID" value="CEG38824.1"/>
    <property type="molecule type" value="Genomic_DNA"/>
</dbReference>
<organism evidence="1 2">
    <name type="scientific">Plasmopara halstedii</name>
    <name type="common">Downy mildew of sunflower</name>
    <dbReference type="NCBI Taxonomy" id="4781"/>
    <lineage>
        <taxon>Eukaryota</taxon>
        <taxon>Sar</taxon>
        <taxon>Stramenopiles</taxon>
        <taxon>Oomycota</taxon>
        <taxon>Peronosporomycetes</taxon>
        <taxon>Peronosporales</taxon>
        <taxon>Peronosporaceae</taxon>
        <taxon>Plasmopara</taxon>
    </lineage>
</organism>
<evidence type="ECO:0000313" key="2">
    <source>
        <dbReference type="Proteomes" id="UP000054928"/>
    </source>
</evidence>
<name>A0A0P1ACW6_PLAHL</name>
<dbReference type="RefSeq" id="XP_024575193.1">
    <property type="nucleotide sequence ID" value="XM_024724302.1"/>
</dbReference>
<sequence length="55" mass="6371">MLTKVFLTYQCLDRTSQGLKEESSRKGDAWITNNKLRKFNAPNSALLLTQNDVRR</sequence>